<gene>
    <name evidence="1" type="ORF">EYF80_005579</name>
</gene>
<dbReference type="AlphaFoldDB" id="A0A4Z2J462"/>
<proteinExistence type="predicted"/>
<organism evidence="1 2">
    <name type="scientific">Liparis tanakae</name>
    <name type="common">Tanaka's snailfish</name>
    <dbReference type="NCBI Taxonomy" id="230148"/>
    <lineage>
        <taxon>Eukaryota</taxon>
        <taxon>Metazoa</taxon>
        <taxon>Chordata</taxon>
        <taxon>Craniata</taxon>
        <taxon>Vertebrata</taxon>
        <taxon>Euteleostomi</taxon>
        <taxon>Actinopterygii</taxon>
        <taxon>Neopterygii</taxon>
        <taxon>Teleostei</taxon>
        <taxon>Neoteleostei</taxon>
        <taxon>Acanthomorphata</taxon>
        <taxon>Eupercaria</taxon>
        <taxon>Perciformes</taxon>
        <taxon>Cottioidei</taxon>
        <taxon>Cottales</taxon>
        <taxon>Liparidae</taxon>
        <taxon>Liparis</taxon>
    </lineage>
</organism>
<accession>A0A4Z2J462</accession>
<keyword evidence="2" id="KW-1185">Reference proteome</keyword>
<evidence type="ECO:0000313" key="1">
    <source>
        <dbReference type="EMBL" id="TNN84252.1"/>
    </source>
</evidence>
<reference evidence="1 2" key="1">
    <citation type="submission" date="2019-03" db="EMBL/GenBank/DDBJ databases">
        <title>First draft genome of Liparis tanakae, snailfish: a comprehensive survey of snailfish specific genes.</title>
        <authorList>
            <person name="Kim W."/>
            <person name="Song I."/>
            <person name="Jeong J.-H."/>
            <person name="Kim D."/>
            <person name="Kim S."/>
            <person name="Ryu S."/>
            <person name="Song J.Y."/>
            <person name="Lee S.K."/>
        </authorList>
    </citation>
    <scope>NUCLEOTIDE SEQUENCE [LARGE SCALE GENOMIC DNA]</scope>
    <source>
        <tissue evidence="1">Muscle</tissue>
    </source>
</reference>
<comment type="caution">
    <text evidence="1">The sequence shown here is derived from an EMBL/GenBank/DDBJ whole genome shotgun (WGS) entry which is preliminary data.</text>
</comment>
<name>A0A4Z2J462_9TELE</name>
<sequence>MPSVNSSKEPSCRAARWRRLVYKRALQSSREETGLSQLKEGGKLQMLPMQLWAVTEERWAQWKIGRRRTLTERRSYGVEQFTSGGRRPTLIQQLWRFFGLKEHFKQRGRAAASNRGGRVG</sequence>
<protein>
    <submittedName>
        <fullName evidence="1">Uncharacterized protein</fullName>
    </submittedName>
</protein>
<dbReference type="EMBL" id="SRLO01000028">
    <property type="protein sequence ID" value="TNN84252.1"/>
    <property type="molecule type" value="Genomic_DNA"/>
</dbReference>
<dbReference type="Proteomes" id="UP000314294">
    <property type="component" value="Unassembled WGS sequence"/>
</dbReference>
<evidence type="ECO:0000313" key="2">
    <source>
        <dbReference type="Proteomes" id="UP000314294"/>
    </source>
</evidence>